<dbReference type="SUPFAM" id="SSF56436">
    <property type="entry name" value="C-type lectin-like"/>
    <property type="match status" value="1"/>
</dbReference>
<gene>
    <name evidence="4" type="ORF">MAR_021338</name>
</gene>
<protein>
    <submittedName>
        <fullName evidence="4">PLCL-like protein</fullName>
    </submittedName>
</protein>
<sequence>MIIVLIILQLFLQDVCGLCPAGWMERPGSNSCYRFWSSRKMDWTTARKACQTLSGDLLKLESIEEMTWVISEVVKYPPSYEWWIGLKRSPDNETRWLWTDGSMRNESNKFILWGSGEPNNYLDSEDCGEIWDNLLNDKDCNIPLQSICERPQNVPHYCDVDNGWTDLVAEGKDIACFKAMPTQATYADA</sequence>
<dbReference type="PANTHER" id="PTHR22803">
    <property type="entry name" value="MANNOSE, PHOSPHOLIPASE, LECTIN RECEPTOR RELATED"/>
    <property type="match status" value="1"/>
</dbReference>
<name>A0ABY7E9W9_MYAAR</name>
<dbReference type="PROSITE" id="PS00615">
    <property type="entry name" value="C_TYPE_LECTIN_1"/>
    <property type="match status" value="1"/>
</dbReference>
<dbReference type="Pfam" id="PF00059">
    <property type="entry name" value="Lectin_C"/>
    <property type="match status" value="1"/>
</dbReference>
<dbReference type="InterPro" id="IPR050111">
    <property type="entry name" value="C-type_lectin/snaclec_domain"/>
</dbReference>
<dbReference type="PROSITE" id="PS50041">
    <property type="entry name" value="C_TYPE_LECTIN_2"/>
    <property type="match status" value="1"/>
</dbReference>
<accession>A0ABY7E9W9</accession>
<evidence type="ECO:0000256" key="2">
    <source>
        <dbReference type="SAM" id="SignalP"/>
    </source>
</evidence>
<dbReference type="Proteomes" id="UP001164746">
    <property type="component" value="Chromosome 5"/>
</dbReference>
<dbReference type="InterPro" id="IPR018378">
    <property type="entry name" value="C-type_lectin_CS"/>
</dbReference>
<feature type="non-terminal residue" evidence="4">
    <location>
        <position position="189"/>
    </location>
</feature>
<organism evidence="4 5">
    <name type="scientific">Mya arenaria</name>
    <name type="common">Soft-shell clam</name>
    <dbReference type="NCBI Taxonomy" id="6604"/>
    <lineage>
        <taxon>Eukaryota</taxon>
        <taxon>Metazoa</taxon>
        <taxon>Spiralia</taxon>
        <taxon>Lophotrochozoa</taxon>
        <taxon>Mollusca</taxon>
        <taxon>Bivalvia</taxon>
        <taxon>Autobranchia</taxon>
        <taxon>Heteroconchia</taxon>
        <taxon>Euheterodonta</taxon>
        <taxon>Imparidentia</taxon>
        <taxon>Neoheterodontei</taxon>
        <taxon>Myida</taxon>
        <taxon>Myoidea</taxon>
        <taxon>Myidae</taxon>
        <taxon>Mya</taxon>
    </lineage>
</organism>
<dbReference type="InterPro" id="IPR016186">
    <property type="entry name" value="C-type_lectin-like/link_sf"/>
</dbReference>
<keyword evidence="5" id="KW-1185">Reference proteome</keyword>
<evidence type="ECO:0000313" key="4">
    <source>
        <dbReference type="EMBL" id="WAR05969.1"/>
    </source>
</evidence>
<dbReference type="InterPro" id="IPR001304">
    <property type="entry name" value="C-type_lectin-like"/>
</dbReference>
<evidence type="ECO:0000259" key="3">
    <source>
        <dbReference type="PROSITE" id="PS50041"/>
    </source>
</evidence>
<feature type="domain" description="C-type lectin" evidence="3">
    <location>
        <begin position="28"/>
        <end position="149"/>
    </location>
</feature>
<dbReference type="CDD" id="cd00037">
    <property type="entry name" value="CLECT"/>
    <property type="match status" value="1"/>
</dbReference>
<dbReference type="Gene3D" id="3.10.100.10">
    <property type="entry name" value="Mannose-Binding Protein A, subunit A"/>
    <property type="match status" value="1"/>
</dbReference>
<keyword evidence="2" id="KW-0732">Signal</keyword>
<keyword evidence="1" id="KW-1015">Disulfide bond</keyword>
<feature type="chain" id="PRO_5045229321" evidence="2">
    <location>
        <begin position="18"/>
        <end position="189"/>
    </location>
</feature>
<evidence type="ECO:0000313" key="5">
    <source>
        <dbReference type="Proteomes" id="UP001164746"/>
    </source>
</evidence>
<evidence type="ECO:0000256" key="1">
    <source>
        <dbReference type="ARBA" id="ARBA00023157"/>
    </source>
</evidence>
<reference evidence="4" key="1">
    <citation type="submission" date="2022-11" db="EMBL/GenBank/DDBJ databases">
        <title>Centuries of genome instability and evolution in soft-shell clam transmissible cancer (bioRxiv).</title>
        <authorList>
            <person name="Hart S.F.M."/>
            <person name="Yonemitsu M.A."/>
            <person name="Giersch R.M."/>
            <person name="Beal B.F."/>
            <person name="Arriagada G."/>
            <person name="Davis B.W."/>
            <person name="Ostrander E.A."/>
            <person name="Goff S.P."/>
            <person name="Metzger M.J."/>
        </authorList>
    </citation>
    <scope>NUCLEOTIDE SEQUENCE</scope>
    <source>
        <strain evidence="4">MELC-2E11</strain>
        <tissue evidence="4">Siphon/mantle</tissue>
    </source>
</reference>
<dbReference type="SMART" id="SM00034">
    <property type="entry name" value="CLECT"/>
    <property type="match status" value="1"/>
</dbReference>
<proteinExistence type="predicted"/>
<feature type="signal peptide" evidence="2">
    <location>
        <begin position="1"/>
        <end position="17"/>
    </location>
</feature>
<dbReference type="InterPro" id="IPR016187">
    <property type="entry name" value="CTDL_fold"/>
</dbReference>
<dbReference type="EMBL" id="CP111016">
    <property type="protein sequence ID" value="WAR05969.1"/>
    <property type="molecule type" value="Genomic_DNA"/>
</dbReference>